<dbReference type="Gene3D" id="3.30.470.20">
    <property type="entry name" value="ATP-grasp fold, B domain"/>
    <property type="match status" value="2"/>
</dbReference>
<dbReference type="EMBL" id="JACHED010000001">
    <property type="protein sequence ID" value="MBB6496273.1"/>
    <property type="molecule type" value="Genomic_DNA"/>
</dbReference>
<evidence type="ECO:0000313" key="24">
    <source>
        <dbReference type="Proteomes" id="UP000239462"/>
    </source>
</evidence>
<dbReference type="PRINTS" id="PR00098">
    <property type="entry name" value="CPSASE"/>
</dbReference>
<dbReference type="InterPro" id="IPR006275">
    <property type="entry name" value="CPSase_lsu"/>
</dbReference>
<name>A0A2L1CCX7_METMI</name>
<dbReference type="Pfam" id="PF02786">
    <property type="entry name" value="CPSase_L_D2"/>
    <property type="match status" value="2"/>
</dbReference>
<comment type="cofactor">
    <cofactor evidence="18">
        <name>Mg(2+)</name>
        <dbReference type="ChEBI" id="CHEBI:18420"/>
    </cofactor>
    <cofactor evidence="18">
        <name>Mn(2+)</name>
        <dbReference type="ChEBI" id="CHEBI:29035"/>
    </cofactor>
    <text evidence="18">Binds 4 Mg(2+) or Mn(2+) ions per subunit.</text>
</comment>
<feature type="binding site" evidence="18">
    <location>
        <position position="241"/>
    </location>
    <ligand>
        <name>ATP</name>
        <dbReference type="ChEBI" id="CHEBI:30616"/>
        <label>1</label>
    </ligand>
</feature>
<gene>
    <name evidence="18 21" type="primary">carB</name>
    <name evidence="22" type="ORF">HNP94_000721</name>
    <name evidence="23" type="ORF">HNP96_000294</name>
    <name evidence="21" type="ORF">MMJJ_18410</name>
</gene>
<proteinExistence type="inferred from homology"/>
<dbReference type="PROSITE" id="PS00867">
    <property type="entry name" value="CPSASE_2"/>
    <property type="match status" value="2"/>
</dbReference>
<evidence type="ECO:0000256" key="6">
    <source>
        <dbReference type="ARBA" id="ARBA00022598"/>
    </source>
</evidence>
<dbReference type="Proteomes" id="UP000590564">
    <property type="component" value="Unassembled WGS sequence"/>
</dbReference>
<feature type="binding site" evidence="18">
    <location>
        <position position="837"/>
    </location>
    <ligand>
        <name>ATP</name>
        <dbReference type="ChEBI" id="CHEBI:30616"/>
        <label>2</label>
    </ligand>
</feature>
<feature type="binding site" evidence="18">
    <location>
        <position position="168"/>
    </location>
    <ligand>
        <name>ATP</name>
        <dbReference type="ChEBI" id="CHEBI:30616"/>
        <label>1</label>
    </ligand>
</feature>
<feature type="binding site" evidence="18">
    <location>
        <position position="283"/>
    </location>
    <ligand>
        <name>ATP</name>
        <dbReference type="ChEBI" id="CHEBI:30616"/>
        <label>1</label>
    </ligand>
</feature>
<feature type="binding site" evidence="18">
    <location>
        <position position="297"/>
    </location>
    <ligand>
        <name>Mg(2+)</name>
        <dbReference type="ChEBI" id="CHEBI:18420"/>
        <label>2</label>
    </ligand>
</feature>
<dbReference type="GO" id="GO:0004087">
    <property type="term" value="F:carbamoyl-phosphate synthase (ammonia) activity"/>
    <property type="evidence" value="ECO:0007669"/>
    <property type="project" value="UniProtKB-EC"/>
</dbReference>
<feature type="binding site" evidence="18">
    <location>
        <position position="837"/>
    </location>
    <ligand>
        <name>Mg(2+)</name>
        <dbReference type="ChEBI" id="CHEBI:18420"/>
        <label>3</label>
    </ligand>
</feature>
<feature type="binding site" evidence="18">
    <location>
        <position position="283"/>
    </location>
    <ligand>
        <name>Mn(2+)</name>
        <dbReference type="ChEBI" id="CHEBI:29035"/>
        <label>1</label>
    </ligand>
</feature>
<dbReference type="FunFam" id="3.30.470.20:FF:000001">
    <property type="entry name" value="Carbamoyl-phosphate synthase large chain"/>
    <property type="match status" value="1"/>
</dbReference>
<protein>
    <recommendedName>
        <fullName evidence="18">Carbamoyl phosphate synthase large chain</fullName>
        <ecNumber evidence="18">6.3.4.16</ecNumber>
        <ecNumber evidence="18">6.3.5.5</ecNumber>
    </recommendedName>
    <alternativeName>
        <fullName evidence="18">Carbamoyl phosphate synthetase ammonia chain</fullName>
    </alternativeName>
</protein>
<dbReference type="SUPFAM" id="SSF48108">
    <property type="entry name" value="Carbamoyl phosphate synthetase, large subunit connection domain"/>
    <property type="match status" value="1"/>
</dbReference>
<keyword evidence="11 18" id="KW-0067">ATP-binding</keyword>
<feature type="binding site" evidence="18">
    <location>
        <position position="723"/>
    </location>
    <ligand>
        <name>ATP</name>
        <dbReference type="ChEBI" id="CHEBI:30616"/>
        <label>2</label>
    </ligand>
</feature>
<feature type="region of interest" description="Carboxyphosphate synthetic domain" evidence="18">
    <location>
        <begin position="1"/>
        <end position="400"/>
    </location>
</feature>
<dbReference type="EMBL" id="JACDUO010000001">
    <property type="protein sequence ID" value="MBA2863721.1"/>
    <property type="molecule type" value="Genomic_DNA"/>
</dbReference>
<comment type="catalytic activity">
    <reaction evidence="15 18">
        <text>hydrogencarbonate + NH4(+) + 2 ATP = carbamoyl phosphate + 2 ADP + phosphate + 2 H(+)</text>
        <dbReference type="Rhea" id="RHEA:18029"/>
        <dbReference type="ChEBI" id="CHEBI:15378"/>
        <dbReference type="ChEBI" id="CHEBI:17544"/>
        <dbReference type="ChEBI" id="CHEBI:28938"/>
        <dbReference type="ChEBI" id="CHEBI:30616"/>
        <dbReference type="ChEBI" id="CHEBI:43474"/>
        <dbReference type="ChEBI" id="CHEBI:58228"/>
        <dbReference type="ChEBI" id="CHEBI:456216"/>
        <dbReference type="EC" id="6.3.4.16"/>
    </reaction>
</comment>
<feature type="region of interest" description="Allosteric domain" evidence="18">
    <location>
        <begin position="947"/>
        <end position="1081"/>
    </location>
</feature>
<keyword evidence="7 18" id="KW-0028">Amino-acid biosynthesis</keyword>
<comment type="function">
    <text evidence="16 18">Large subunit of the glutamine-dependent carbamoyl phosphate synthetase (CPSase). CPSase catalyzes the formation of carbamoyl phosphate from the ammonia moiety of glutamine, carbonate, and phosphate donated by ATP, constituting the first step of 2 biosynthetic pathways, one leading to arginine and/or urea and the other to pyrimidine nucleotides. The large subunit (synthetase) binds the substrates ammonia (free or transferred from glutamine from the small subunit), hydrogencarbonate and ATP and carries out an ATP-coupled ligase reaction, activating hydrogencarbonate by forming carboxy phosphate which reacts with ammonia to form carbamoyl phosphate.</text>
</comment>
<feature type="binding site" evidence="18">
    <location>
        <position position="796"/>
    </location>
    <ligand>
        <name>ATP</name>
        <dbReference type="ChEBI" id="CHEBI:30616"/>
        <label>2</label>
    </ligand>
</feature>
<dbReference type="GO" id="GO:0006526">
    <property type="term" value="P:L-arginine biosynthetic process"/>
    <property type="evidence" value="ECO:0007669"/>
    <property type="project" value="UniProtKB-UniRule"/>
</dbReference>
<feature type="binding site" evidence="18">
    <location>
        <position position="849"/>
    </location>
    <ligand>
        <name>ATP</name>
        <dbReference type="ChEBI" id="CHEBI:30616"/>
        <label>2</label>
    </ligand>
</feature>
<keyword evidence="14" id="KW-0464">Manganese</keyword>
<feature type="binding site" evidence="18">
    <location>
        <position position="214"/>
    </location>
    <ligand>
        <name>ATP</name>
        <dbReference type="ChEBI" id="CHEBI:30616"/>
        <label>1</label>
    </ligand>
</feature>
<accession>A0A2L1CCX7</accession>
<dbReference type="InterPro" id="IPR005480">
    <property type="entry name" value="CPSase_lsu_oligo"/>
</dbReference>
<feature type="binding site" evidence="18">
    <location>
        <position position="769"/>
    </location>
    <ligand>
        <name>ATP</name>
        <dbReference type="ChEBI" id="CHEBI:30616"/>
        <label>2</label>
    </ligand>
</feature>
<keyword evidence="12" id="KW-0460">Magnesium</keyword>
<dbReference type="RefSeq" id="WP_104838549.1">
    <property type="nucleotide sequence ID" value="NZ_CP026606.1"/>
</dbReference>
<dbReference type="GO" id="GO:0046872">
    <property type="term" value="F:metal ion binding"/>
    <property type="evidence" value="ECO:0007669"/>
    <property type="project" value="UniProtKB-KW"/>
</dbReference>
<feature type="binding site" evidence="18">
    <location>
        <position position="762"/>
    </location>
    <ligand>
        <name>ATP</name>
        <dbReference type="ChEBI" id="CHEBI:30616"/>
        <label>2</label>
    </ligand>
</feature>
<evidence type="ECO:0000256" key="4">
    <source>
        <dbReference type="ARBA" id="ARBA00009799"/>
    </source>
</evidence>
<dbReference type="NCBIfam" id="TIGR01369">
    <property type="entry name" value="CPSaseII_lrg"/>
    <property type="match status" value="1"/>
</dbReference>
<feature type="binding site" evidence="18">
    <location>
        <position position="242"/>
    </location>
    <ligand>
        <name>ATP</name>
        <dbReference type="ChEBI" id="CHEBI:30616"/>
        <label>1</label>
    </ligand>
</feature>
<feature type="binding site" evidence="18">
    <location>
        <position position="207"/>
    </location>
    <ligand>
        <name>ATP</name>
        <dbReference type="ChEBI" id="CHEBI:30616"/>
        <label>1</label>
    </ligand>
</feature>
<evidence type="ECO:0000256" key="3">
    <source>
        <dbReference type="ARBA" id="ARBA00005077"/>
    </source>
</evidence>
<dbReference type="FunFam" id="3.40.50.20:FF:000001">
    <property type="entry name" value="Carbamoyl-phosphate synthase large chain"/>
    <property type="match status" value="1"/>
</dbReference>
<feature type="binding site" evidence="18">
    <location>
        <position position="240"/>
    </location>
    <ligand>
        <name>ATP</name>
        <dbReference type="ChEBI" id="CHEBI:30616"/>
        <label>1</label>
    </ligand>
</feature>
<feature type="binding site" evidence="18">
    <location>
        <position position="209"/>
    </location>
    <ligand>
        <name>ATP</name>
        <dbReference type="ChEBI" id="CHEBI:30616"/>
        <label>1</label>
    </ligand>
</feature>
<reference evidence="22 25" key="3">
    <citation type="submission" date="2020-07" db="EMBL/GenBank/DDBJ databases">
        <title>Genomic Encyclopedia of Type Strains, Phase IV (KMG-V): Genome sequencing to study the core and pangenomes of soil and plant-associated prokaryotes.</title>
        <authorList>
            <person name="Whitman W."/>
        </authorList>
    </citation>
    <scope>NUCLEOTIDE SEQUENCE [LARGE SCALE GENOMIC DNA]</scope>
    <source>
        <strain evidence="22 25">C13</strain>
        <strain evidence="23 26">D1</strain>
    </source>
</reference>
<dbReference type="SUPFAM" id="SSF56059">
    <property type="entry name" value="Glutathione synthetase ATP-binding domain-like"/>
    <property type="match status" value="2"/>
</dbReference>
<dbReference type="UniPathway" id="UPA00070">
    <property type="reaction ID" value="UER00115"/>
</dbReference>
<dbReference type="HAMAP" id="MF_01210_B">
    <property type="entry name" value="CPSase_L_chain_B"/>
    <property type="match status" value="1"/>
</dbReference>
<feature type="binding site" evidence="18">
    <location>
        <position position="849"/>
    </location>
    <ligand>
        <name>Mg(2+)</name>
        <dbReference type="ChEBI" id="CHEBI:18420"/>
        <label>4</label>
    </ligand>
</feature>
<comment type="catalytic activity">
    <reaction evidence="18">
        <text>hydrogencarbonate + L-glutamine + 2 ATP + H2O = carbamoyl phosphate + L-glutamate + 2 ADP + phosphate + 2 H(+)</text>
        <dbReference type="Rhea" id="RHEA:18633"/>
        <dbReference type="ChEBI" id="CHEBI:15377"/>
        <dbReference type="ChEBI" id="CHEBI:15378"/>
        <dbReference type="ChEBI" id="CHEBI:17544"/>
        <dbReference type="ChEBI" id="CHEBI:29985"/>
        <dbReference type="ChEBI" id="CHEBI:30616"/>
        <dbReference type="ChEBI" id="CHEBI:43474"/>
        <dbReference type="ChEBI" id="CHEBI:58228"/>
        <dbReference type="ChEBI" id="CHEBI:58359"/>
        <dbReference type="ChEBI" id="CHEBI:456216"/>
        <dbReference type="EC" id="6.3.5.5"/>
    </reaction>
</comment>
<dbReference type="Pfam" id="PF25596">
    <property type="entry name" value="CPSase_L_D1"/>
    <property type="match status" value="2"/>
</dbReference>
<dbReference type="InterPro" id="IPR016185">
    <property type="entry name" value="PreATP-grasp_dom_sf"/>
</dbReference>
<feature type="binding site" evidence="18">
    <location>
        <position position="849"/>
    </location>
    <ligand>
        <name>Mn(2+)</name>
        <dbReference type="ChEBI" id="CHEBI:29035"/>
        <label>4</label>
    </ligand>
</feature>
<dbReference type="PROSITE" id="PS50975">
    <property type="entry name" value="ATP_GRASP"/>
    <property type="match status" value="2"/>
</dbReference>
<dbReference type="InterPro" id="IPR036914">
    <property type="entry name" value="MGS-like_dom_sf"/>
</dbReference>
<dbReference type="Gene3D" id="3.40.50.1380">
    <property type="entry name" value="Methylglyoxal synthase-like domain"/>
    <property type="match status" value="1"/>
</dbReference>
<dbReference type="SMART" id="SM01096">
    <property type="entry name" value="CPSase_L_D3"/>
    <property type="match status" value="1"/>
</dbReference>
<keyword evidence="5 18" id="KW-0055">Arginine biosynthesis</keyword>
<dbReference type="AlphaFoldDB" id="A0A2L1CCX7"/>
<feature type="binding site" evidence="18">
    <location>
        <position position="128"/>
    </location>
    <ligand>
        <name>ATP</name>
        <dbReference type="ChEBI" id="CHEBI:30616"/>
        <label>1</label>
    </ligand>
</feature>
<evidence type="ECO:0000313" key="21">
    <source>
        <dbReference type="EMBL" id="AVB77211.1"/>
    </source>
</evidence>
<dbReference type="PROSITE" id="PS51855">
    <property type="entry name" value="MGS"/>
    <property type="match status" value="1"/>
</dbReference>
<feature type="binding site" evidence="18">
    <location>
        <position position="794"/>
    </location>
    <ligand>
        <name>ATP</name>
        <dbReference type="ChEBI" id="CHEBI:30616"/>
        <label>2</label>
    </ligand>
</feature>
<comment type="pathway">
    <text evidence="2 18">Pyrimidine metabolism; UMP biosynthesis via de novo pathway; (S)-dihydroorotate from bicarbonate: step 1/3.</text>
</comment>
<evidence type="ECO:0000313" key="25">
    <source>
        <dbReference type="Proteomes" id="UP000567099"/>
    </source>
</evidence>
<evidence type="ECO:0000256" key="8">
    <source>
        <dbReference type="ARBA" id="ARBA00022723"/>
    </source>
</evidence>
<feature type="binding site" evidence="18">
    <location>
        <position position="795"/>
    </location>
    <ligand>
        <name>ATP</name>
        <dbReference type="ChEBI" id="CHEBI:30616"/>
        <label>2</label>
    </ligand>
</feature>
<dbReference type="GO" id="GO:0006541">
    <property type="term" value="P:glutamine metabolic process"/>
    <property type="evidence" value="ECO:0007669"/>
    <property type="project" value="TreeGrafter"/>
</dbReference>
<evidence type="ECO:0000256" key="2">
    <source>
        <dbReference type="ARBA" id="ARBA00004812"/>
    </source>
</evidence>
<keyword evidence="10 18" id="KW-0547">Nucleotide-binding</keyword>
<feature type="binding site" evidence="18">
    <location>
        <position position="174"/>
    </location>
    <ligand>
        <name>ATP</name>
        <dbReference type="ChEBI" id="CHEBI:30616"/>
        <label>1</label>
    </ligand>
</feature>
<evidence type="ECO:0000256" key="17">
    <source>
        <dbReference type="ARBA" id="ARBA00062056"/>
    </source>
</evidence>
<dbReference type="GO" id="GO:0005524">
    <property type="term" value="F:ATP binding"/>
    <property type="evidence" value="ECO:0007669"/>
    <property type="project" value="UniProtKB-UniRule"/>
</dbReference>
<evidence type="ECO:0000256" key="11">
    <source>
        <dbReference type="ARBA" id="ARBA00022840"/>
    </source>
</evidence>
<comment type="pathway">
    <text evidence="3 18">Amino-acid biosynthesis; L-arginine biosynthesis; carbamoyl phosphate from bicarbonate: step 1/1.</text>
</comment>
<dbReference type="FunFam" id="1.10.1030.10:FF:000002">
    <property type="entry name" value="Carbamoyl-phosphate synthase large chain"/>
    <property type="match status" value="1"/>
</dbReference>
<evidence type="ECO:0000256" key="13">
    <source>
        <dbReference type="ARBA" id="ARBA00022975"/>
    </source>
</evidence>
<dbReference type="NCBIfam" id="NF009455">
    <property type="entry name" value="PRK12815.1"/>
    <property type="match status" value="1"/>
</dbReference>
<dbReference type="Gene3D" id="3.40.50.20">
    <property type="match status" value="2"/>
</dbReference>
<dbReference type="Gene3D" id="3.30.1490.20">
    <property type="entry name" value="ATP-grasp fold, A domain"/>
    <property type="match status" value="1"/>
</dbReference>
<comment type="similarity">
    <text evidence="4 18">Belongs to the CarB family.</text>
</comment>
<dbReference type="NCBIfam" id="NF003671">
    <property type="entry name" value="PRK05294.1"/>
    <property type="match status" value="1"/>
</dbReference>
<feature type="binding site" evidence="18">
    <location>
        <position position="297"/>
    </location>
    <ligand>
        <name>Mn(2+)</name>
        <dbReference type="ChEBI" id="CHEBI:29035"/>
        <label>2</label>
    </ligand>
</feature>
<feature type="binding site" evidence="18">
    <location>
        <position position="851"/>
    </location>
    <ligand>
        <name>Mn(2+)</name>
        <dbReference type="ChEBI" id="CHEBI:29035"/>
        <label>4</label>
    </ligand>
</feature>
<comment type="cofactor">
    <cofactor evidence="1">
        <name>Mn(2+)</name>
        <dbReference type="ChEBI" id="CHEBI:29035"/>
    </cofactor>
</comment>
<evidence type="ECO:0000256" key="9">
    <source>
        <dbReference type="ARBA" id="ARBA00022737"/>
    </source>
</evidence>
<feature type="binding site" evidence="18">
    <location>
        <position position="299"/>
    </location>
    <ligand>
        <name>Mn(2+)</name>
        <dbReference type="ChEBI" id="CHEBI:29035"/>
        <label>2</label>
    </ligand>
</feature>
<sequence>MKREDIKKVMILGSGPIVIGQAAEFDFSGSQACKSLKEEGIYTILVNSNPATIQTDTNIADKVYLEPLNPKILEKIIEKEQPDAILPTMGGQTGLNLAMELSKRGILEKHGVELLGSTESVIETSEDRDLFNKAMEEINQPIAKSAAVHSVEEAIEATKELGYPAIVRPAFTLGGTGGGIANNEDELIEITKKGLKYSMIKQVLIDQSLLGWKEYEYEVMRDKNDTCIVVCNMENIDPMGIHTGESIVTAPSQTLSDEFHQKLRDASLQIIRHLKIEGGCNVQFAVNPEMTDYVVIEVNPRVSRSSALASKATGYPIAKIAAKIAIGRTLDEIQNDVTKETPASFEPTIDYVVVKIPRWPFDKFRTVDKKLGTSMKSTGEIMAIGRNLEEALQKAVRSLDIGRFGIIADGKDKEYSNSEIVDILEHATDERLFVIAYALDKGWSVDGICERTGINPFFIEKIKKIIDCKKELEVISRLPVDDEKLKEILLKAKSLGFSDVQISKIFSKTENEIRDLRKRLEVIPVYKMVDTCAAEFEAKTPYYYSAYERYFDKEQNESVSSDRKKVIILGSGPIRIGQGVEFDYSTVHAIFALKELGIEAIIVNNNPETVSTDYDTSDKLYFEPLVYEEIMNIIENENKNGQLLGVIVQFGGQTAINLAMKLYNSGVNILGTSPQSIDLAEDRDQFIHVLEKLKIPQADGATAFSEEQALKVVERIGYPALVRPSYVLGGRAMQIVYNTEDLKDYMREAVKVSSDHPILIDKFLEEAVEVDVDAVCDGESVFIGAIMEHIEEAGIHSGDSACVIPPQTLSKEVIEKIAEHTTKLALELGVIGLLNIQYAVKDGVVYIIEANPRASRTIPYVSKSVGVPLAKIATNAIMGKKLKEMRYFGLAKSKYVSVKEAVFPFLKLPGVDPVLSPEMKSTGEAIGIDQDFGKAFYKSQLSANMELPTSGTVFISVRNRDKDNITKIAKKYHNLGFEIVATRGTARELRLFDIPVREVRKISESMQNSVLDLMQKGEVDLIINTSSGDKAKTDGYFIRRAAVELNIPCMTTLQGAYAAIKAIEAIKSGELGVYSLNELEN</sequence>
<keyword evidence="8" id="KW-0479">Metal-binding</keyword>
<dbReference type="FunFam" id="3.40.50.20:FF:000002">
    <property type="entry name" value="Carbamoyl-phosphate synthase large chain"/>
    <property type="match status" value="1"/>
</dbReference>
<dbReference type="EC" id="6.3.4.16" evidence="18"/>
<evidence type="ECO:0000256" key="16">
    <source>
        <dbReference type="ARBA" id="ARBA00057223"/>
    </source>
</evidence>
<organism evidence="21 24">
    <name type="scientific">Methanococcus maripaludis</name>
    <name type="common">Methanococcus deltae</name>
    <dbReference type="NCBI Taxonomy" id="39152"/>
    <lineage>
        <taxon>Archaea</taxon>
        <taxon>Methanobacteriati</taxon>
        <taxon>Methanobacteriota</taxon>
        <taxon>Methanomada group</taxon>
        <taxon>Methanococci</taxon>
        <taxon>Methanococcales</taxon>
        <taxon>Methanococcaceae</taxon>
        <taxon>Methanococcus</taxon>
    </lineage>
</organism>
<dbReference type="FunFam" id="3.30.1490.20:FF:000001">
    <property type="entry name" value="Carbamoyl-phosphate synthase large chain"/>
    <property type="match status" value="1"/>
</dbReference>
<dbReference type="Proteomes" id="UP000239462">
    <property type="component" value="Chromosome"/>
</dbReference>
<evidence type="ECO:0000259" key="19">
    <source>
        <dbReference type="PROSITE" id="PS50975"/>
    </source>
</evidence>
<dbReference type="GeneID" id="36102923"/>
<feature type="binding site" evidence="18">
    <location>
        <position position="837"/>
    </location>
    <ligand>
        <name>Mn(2+)</name>
        <dbReference type="ChEBI" id="CHEBI:29035"/>
        <label>3</label>
    </ligand>
</feature>
<dbReference type="Gene3D" id="1.10.1030.10">
    <property type="entry name" value="Carbamoyl-phosphate synthetase, large subunit oligomerisation domain"/>
    <property type="match status" value="1"/>
</dbReference>
<keyword evidence="6 18" id="KW-0436">Ligase</keyword>
<evidence type="ECO:0000256" key="14">
    <source>
        <dbReference type="ARBA" id="ARBA00023211"/>
    </source>
</evidence>
<dbReference type="SUPFAM" id="SSF52335">
    <property type="entry name" value="Methylglyoxal synthase-like"/>
    <property type="match status" value="1"/>
</dbReference>
<dbReference type="FunFam" id="3.30.470.20:FF:000013">
    <property type="entry name" value="Carbamoyl-phosphate synthase large chain"/>
    <property type="match status" value="1"/>
</dbReference>
<keyword evidence="9 18" id="KW-0677">Repeat</keyword>
<dbReference type="InterPro" id="IPR005483">
    <property type="entry name" value="CPSase_dom"/>
</dbReference>
<feature type="binding site" evidence="18">
    <location>
        <position position="297"/>
    </location>
    <ligand>
        <name>ATP</name>
        <dbReference type="ChEBI" id="CHEBI:30616"/>
        <label>1</label>
    </ligand>
</feature>
<dbReference type="HAMAP" id="MF_01210_A">
    <property type="entry name" value="CPSase_L_chain_A"/>
    <property type="match status" value="1"/>
</dbReference>
<dbReference type="SUPFAM" id="SSF52440">
    <property type="entry name" value="PreATP-grasp domain"/>
    <property type="match status" value="2"/>
</dbReference>
<evidence type="ECO:0000313" key="26">
    <source>
        <dbReference type="Proteomes" id="UP000590564"/>
    </source>
</evidence>
<dbReference type="UniPathway" id="UPA00068">
    <property type="reaction ID" value="UER00171"/>
</dbReference>
<keyword evidence="13 18" id="KW-0665">Pyrimidine biosynthesis</keyword>
<dbReference type="InterPro" id="IPR013815">
    <property type="entry name" value="ATP_grasp_subdomain_1"/>
</dbReference>
<feature type="binding site" evidence="18">
    <location>
        <position position="297"/>
    </location>
    <ligand>
        <name>Mn(2+)</name>
        <dbReference type="ChEBI" id="CHEBI:29035"/>
        <label>1</label>
    </ligand>
</feature>
<evidence type="ECO:0000256" key="1">
    <source>
        <dbReference type="ARBA" id="ARBA00001936"/>
    </source>
</evidence>
<dbReference type="InterPro" id="IPR058047">
    <property type="entry name" value="CPSase_preATP-grasp"/>
</dbReference>
<feature type="binding site" evidence="18">
    <location>
        <position position="764"/>
    </location>
    <ligand>
        <name>ATP</name>
        <dbReference type="ChEBI" id="CHEBI:30616"/>
        <label>2</label>
    </ligand>
</feature>
<dbReference type="InterPro" id="IPR036897">
    <property type="entry name" value="CarbamoylP_synth_lsu_oligo_sf"/>
</dbReference>
<reference evidence="21" key="2">
    <citation type="submission" date="2018-02" db="EMBL/GenBank/DDBJ databases">
        <title>Complete genome sequence of the Methanococcus maripaludis type strain JJ (DSM 2067), a model for selenoprotein synthesis in Archaea.</title>
        <authorList>
            <person name="Poehlein A."/>
            <person name="Heym D."/>
            <person name="Quitzke V."/>
            <person name="Fersch J."/>
            <person name="Daniel R."/>
            <person name="Rother M."/>
        </authorList>
    </citation>
    <scope>NUCLEOTIDE SEQUENCE [LARGE SCALE GENOMIC DNA]</scope>
    <source>
        <strain evidence="21">DSM 2067</strain>
    </source>
</reference>
<evidence type="ECO:0000259" key="20">
    <source>
        <dbReference type="PROSITE" id="PS51855"/>
    </source>
</evidence>
<dbReference type="PANTHER" id="PTHR11405">
    <property type="entry name" value="CARBAMOYLTRANSFERASE FAMILY MEMBER"/>
    <property type="match status" value="1"/>
</dbReference>
<dbReference type="InterPro" id="IPR011761">
    <property type="entry name" value="ATP-grasp"/>
</dbReference>
<dbReference type="InterPro" id="IPR011607">
    <property type="entry name" value="MGS-like_dom"/>
</dbReference>
<evidence type="ECO:0000256" key="12">
    <source>
        <dbReference type="ARBA" id="ARBA00022842"/>
    </source>
</evidence>
<comment type="caution">
    <text evidence="18">Lacks conserved residue(s) required for the propagation of feature annotation.</text>
</comment>
<feature type="binding site" evidence="18">
    <location>
        <position position="851"/>
    </location>
    <ligand>
        <name>Mg(2+)</name>
        <dbReference type="ChEBI" id="CHEBI:18420"/>
        <label>4</label>
    </ligand>
</feature>
<reference evidence="24" key="1">
    <citation type="journal article" date="2018" name="Genome Announc.">
        <title>Complete Genome Sequence of the Methanococcus maripaludis Type Strain JJ (DSM 2067), a Model for Selenoprotein Synthesis in Archaea.</title>
        <authorList>
            <person name="Poehlein A."/>
            <person name="Heym D."/>
            <person name="Quitzke V."/>
            <person name="Fersch J."/>
            <person name="Daniel R."/>
            <person name="Rother M."/>
        </authorList>
    </citation>
    <scope>NUCLEOTIDE SEQUENCE [LARGE SCALE GENOMIC DNA]</scope>
    <source>
        <strain evidence="24">DSM 2067</strain>
    </source>
</reference>
<feature type="binding site" evidence="18">
    <location>
        <position position="297"/>
    </location>
    <ligand>
        <name>Mg(2+)</name>
        <dbReference type="ChEBI" id="CHEBI:18420"/>
        <label>1</label>
    </ligand>
</feature>
<dbReference type="KEGG" id="mmad:MMJJ_18410"/>
<dbReference type="PANTHER" id="PTHR11405:SF53">
    <property type="entry name" value="CARBAMOYL-PHOSPHATE SYNTHASE [AMMONIA], MITOCHONDRIAL"/>
    <property type="match status" value="1"/>
</dbReference>
<dbReference type="GO" id="GO:0044205">
    <property type="term" value="P:'de novo' UMP biosynthetic process"/>
    <property type="evidence" value="ECO:0007669"/>
    <property type="project" value="UniProtKB-UniRule"/>
</dbReference>
<dbReference type="EMBL" id="CP026606">
    <property type="protein sequence ID" value="AVB77211.1"/>
    <property type="molecule type" value="Genomic_DNA"/>
</dbReference>
<feature type="binding site" evidence="18">
    <location>
        <position position="175"/>
    </location>
    <ligand>
        <name>ATP</name>
        <dbReference type="ChEBI" id="CHEBI:30616"/>
        <label>1</label>
    </ligand>
</feature>
<feature type="domain" description="ATP-grasp" evidence="19">
    <location>
        <begin position="687"/>
        <end position="878"/>
    </location>
</feature>
<comment type="subunit">
    <text evidence="17 18">Composed of two chains; the small (or glutamine) chain promotes the hydrolysis of glutamine to ammonia, which is used by the large (or ammonia) chain to synthesize carbamoyl phosphate. Tetramer of heterodimers (alpha,beta)4.</text>
</comment>
<evidence type="ECO:0000256" key="15">
    <source>
        <dbReference type="ARBA" id="ARBA00047359"/>
    </source>
</evidence>
<comment type="domain">
    <text evidence="18">The large subunit is composed of 2 ATP-grasp domains that are involved in binding the 2 ATP molecules needed for carbamoyl phosphate synthesis. The N-terminal ATP-grasp domain (referred to as the carboxyphosphate synthetic component) catalyzes the ATP-dependent phosphorylation of hydrogencarbonate to carboxyphosphate and the subsequent nucleophilic attack by ammonia to form a carbamate intermediate. The C-terminal ATP-grasp domain (referred to as the carbamoyl phosphate synthetic component) then catalyzes the phosphorylation of carbamate with the second ATP to form the end product carbamoyl phosphate. The reactive and unstable enzyme intermediates are sequentially channeled from one active site to the next through the interior of the protein over a distance of at least 96 A.</text>
</comment>
<dbReference type="InterPro" id="IPR033937">
    <property type="entry name" value="MGS_CPS_CarB"/>
</dbReference>
<feature type="binding site" evidence="18">
    <location>
        <position position="299"/>
    </location>
    <ligand>
        <name>Mg(2+)</name>
        <dbReference type="ChEBI" id="CHEBI:18420"/>
        <label>2</label>
    </ligand>
</feature>
<evidence type="ECO:0000313" key="22">
    <source>
        <dbReference type="EMBL" id="MBA2863721.1"/>
    </source>
</evidence>
<feature type="binding site" evidence="18">
    <location>
        <position position="797"/>
    </location>
    <ligand>
        <name>ATP</name>
        <dbReference type="ChEBI" id="CHEBI:30616"/>
        <label>2</label>
    </ligand>
</feature>
<evidence type="ECO:0000256" key="5">
    <source>
        <dbReference type="ARBA" id="ARBA00022571"/>
    </source>
</evidence>
<evidence type="ECO:0000256" key="7">
    <source>
        <dbReference type="ARBA" id="ARBA00022605"/>
    </source>
</evidence>
<feature type="binding site" evidence="18">
    <location>
        <position position="849"/>
    </location>
    <ligand>
        <name>Mg(2+)</name>
        <dbReference type="ChEBI" id="CHEBI:18420"/>
        <label>3</label>
    </ligand>
</feature>
<feature type="domain" description="MGS-like" evidence="20">
    <location>
        <begin position="945"/>
        <end position="1081"/>
    </location>
</feature>
<evidence type="ECO:0000313" key="23">
    <source>
        <dbReference type="EMBL" id="MBB6496273.1"/>
    </source>
</evidence>
<dbReference type="GO" id="GO:0005737">
    <property type="term" value="C:cytoplasm"/>
    <property type="evidence" value="ECO:0007669"/>
    <property type="project" value="TreeGrafter"/>
</dbReference>
<dbReference type="CDD" id="cd01424">
    <property type="entry name" value="MGS_CPS_II"/>
    <property type="match status" value="1"/>
</dbReference>
<dbReference type="InterPro" id="IPR005479">
    <property type="entry name" value="CPAse_ATP-bd"/>
</dbReference>
<dbReference type="SMART" id="SM00851">
    <property type="entry name" value="MGS"/>
    <property type="match status" value="1"/>
</dbReference>
<evidence type="ECO:0000256" key="18">
    <source>
        <dbReference type="HAMAP-Rule" id="MF_01210"/>
    </source>
</evidence>
<dbReference type="EC" id="6.3.5.5" evidence="18"/>
<evidence type="ECO:0000256" key="10">
    <source>
        <dbReference type="ARBA" id="ARBA00022741"/>
    </source>
</evidence>
<dbReference type="Proteomes" id="UP000567099">
    <property type="component" value="Unassembled WGS sequence"/>
</dbReference>
<feature type="binding site" evidence="18">
    <location>
        <position position="283"/>
    </location>
    <ligand>
        <name>Mg(2+)</name>
        <dbReference type="ChEBI" id="CHEBI:18420"/>
        <label>1</label>
    </ligand>
</feature>
<dbReference type="GO" id="GO:0004088">
    <property type="term" value="F:carbamoyl-phosphate synthase (glutamine-hydrolyzing) activity"/>
    <property type="evidence" value="ECO:0007669"/>
    <property type="project" value="UniProtKB-UniRule"/>
</dbReference>
<dbReference type="Pfam" id="PF02787">
    <property type="entry name" value="CPSase_L_D3"/>
    <property type="match status" value="1"/>
</dbReference>
<dbReference type="Pfam" id="PF02142">
    <property type="entry name" value="MGS"/>
    <property type="match status" value="1"/>
</dbReference>
<feature type="domain" description="ATP-grasp" evidence="19">
    <location>
        <begin position="132"/>
        <end position="326"/>
    </location>
</feature>
<feature type="binding site" evidence="18">
    <location>
        <position position="849"/>
    </location>
    <ligand>
        <name>Mn(2+)</name>
        <dbReference type="ChEBI" id="CHEBI:29035"/>
        <label>3</label>
    </ligand>
</feature>